<feature type="transmembrane region" description="Helical" evidence="1">
    <location>
        <begin position="396"/>
        <end position="418"/>
    </location>
</feature>
<evidence type="ECO:0000313" key="3">
    <source>
        <dbReference type="Proteomes" id="UP000011560"/>
    </source>
</evidence>
<feature type="transmembrane region" description="Helical" evidence="1">
    <location>
        <begin position="196"/>
        <end position="214"/>
    </location>
</feature>
<feature type="transmembrane region" description="Helical" evidence="1">
    <location>
        <begin position="500"/>
        <end position="519"/>
    </location>
</feature>
<comment type="caution">
    <text evidence="2">The sequence shown here is derived from an EMBL/GenBank/DDBJ whole genome shotgun (WGS) entry which is preliminary data.</text>
</comment>
<organism evidence="2 3">
    <name type="scientific">Halovivax asiaticus JCM 14624</name>
    <dbReference type="NCBI Taxonomy" id="1227490"/>
    <lineage>
        <taxon>Archaea</taxon>
        <taxon>Methanobacteriati</taxon>
        <taxon>Methanobacteriota</taxon>
        <taxon>Stenosarchaea group</taxon>
        <taxon>Halobacteria</taxon>
        <taxon>Halobacteriales</taxon>
        <taxon>Natrialbaceae</taxon>
        <taxon>Halovivax</taxon>
    </lineage>
</organism>
<keyword evidence="1" id="KW-0472">Membrane</keyword>
<accession>M0BMU4</accession>
<proteinExistence type="predicted"/>
<feature type="transmembrane region" description="Helical" evidence="1">
    <location>
        <begin position="248"/>
        <end position="268"/>
    </location>
</feature>
<sequence length="556" mass="57329">MVDVTASVAARITRTEVRRSLRAVAGNRTKVAIMALVLLFVFGPFTAVGLFFLPEAGEQVAAGALSDVGGVSVGEIATGATALVWLGLTLTATGRTATARGDVDEPACLLISTSTRSVAAGLIGTELALYALTLLPFVALFAGAFAYGAGSVVPLAVALVVVALLLVTSIPVGFVVGLAIRHLLTTYEPVARYKRALFVLFWGAYFGAVMTDWFDRIVAVLFERLANSPFGWPGELLLFAVPGYTPRTVALVGTALVVGIGLPLVLVASTAMATRHWFADEASADESTANVSSSGRLDALFAGVGDRALRAVAVTTLRRAKRAPIKMLYVVYPLFGFLAFIQEIIKTGTVSPVIAVVLCGYVVWASGALLTLNVLGDHGRTLPTLLTTSVSGRQAVGGMIIAAVLVVAPLAAVLSAALGLASPLPPRETAFLVAATVFGAVATPAIATGIGALFPRFGSVRVSSNREAVMPSKSAFVTYTLVLVAPIAAALVLYTDSAGVVAGIASAVVTFVTPLEVTISAGVVTAIAWLTAVLGVSSPVLSFGYAARAFDRFTLE</sequence>
<evidence type="ECO:0000256" key="1">
    <source>
        <dbReference type="SAM" id="Phobius"/>
    </source>
</evidence>
<evidence type="ECO:0008006" key="4">
    <source>
        <dbReference type="Google" id="ProtNLM"/>
    </source>
</evidence>
<reference evidence="2 3" key="1">
    <citation type="journal article" date="2014" name="PLoS Genet.">
        <title>Phylogenetically driven sequencing of extremely halophilic archaea reveals strategies for static and dynamic osmo-response.</title>
        <authorList>
            <person name="Becker E.A."/>
            <person name="Seitzer P.M."/>
            <person name="Tritt A."/>
            <person name="Larsen D."/>
            <person name="Krusor M."/>
            <person name="Yao A.I."/>
            <person name="Wu D."/>
            <person name="Madern D."/>
            <person name="Eisen J.A."/>
            <person name="Darling A.E."/>
            <person name="Facciotti M.T."/>
        </authorList>
    </citation>
    <scope>NUCLEOTIDE SEQUENCE [LARGE SCALE GENOMIC DNA]</scope>
    <source>
        <strain evidence="2 3">JCM 14624</strain>
    </source>
</reference>
<feature type="transmembrane region" description="Helical" evidence="1">
    <location>
        <begin position="155"/>
        <end position="184"/>
    </location>
</feature>
<feature type="transmembrane region" description="Helical" evidence="1">
    <location>
        <begin position="73"/>
        <end position="92"/>
    </location>
</feature>
<keyword evidence="1" id="KW-0812">Transmembrane</keyword>
<feature type="transmembrane region" description="Helical" evidence="1">
    <location>
        <begin position="127"/>
        <end position="149"/>
    </location>
</feature>
<keyword evidence="3" id="KW-1185">Reference proteome</keyword>
<feature type="transmembrane region" description="Helical" evidence="1">
    <location>
        <begin position="351"/>
        <end position="375"/>
    </location>
</feature>
<name>M0BMU4_9EURY</name>
<dbReference type="AlphaFoldDB" id="M0BMU4"/>
<protein>
    <recommendedName>
        <fullName evidence="4">ABC-2 type transport system permease protein</fullName>
    </recommendedName>
</protein>
<feature type="transmembrane region" description="Helical" evidence="1">
    <location>
        <begin position="327"/>
        <end position="345"/>
    </location>
</feature>
<keyword evidence="1" id="KW-1133">Transmembrane helix</keyword>
<dbReference type="Proteomes" id="UP000011560">
    <property type="component" value="Unassembled WGS sequence"/>
</dbReference>
<feature type="transmembrane region" description="Helical" evidence="1">
    <location>
        <begin position="430"/>
        <end position="454"/>
    </location>
</feature>
<feature type="transmembrane region" description="Helical" evidence="1">
    <location>
        <begin position="475"/>
        <end position="494"/>
    </location>
</feature>
<evidence type="ECO:0000313" key="2">
    <source>
        <dbReference type="EMBL" id="ELZ11608.1"/>
    </source>
</evidence>
<gene>
    <name evidence="2" type="ORF">C479_07086</name>
</gene>
<feature type="transmembrane region" description="Helical" evidence="1">
    <location>
        <begin position="526"/>
        <end position="547"/>
    </location>
</feature>
<dbReference type="EMBL" id="AOIQ01000012">
    <property type="protein sequence ID" value="ELZ11608.1"/>
    <property type="molecule type" value="Genomic_DNA"/>
</dbReference>
<feature type="transmembrane region" description="Helical" evidence="1">
    <location>
        <begin position="31"/>
        <end position="53"/>
    </location>
</feature>